<dbReference type="Pfam" id="PF00072">
    <property type="entry name" value="Response_reg"/>
    <property type="match status" value="1"/>
</dbReference>
<reference evidence="10 11" key="1">
    <citation type="submission" date="2016-08" db="EMBL/GenBank/DDBJ databases">
        <title>A new outlook on sporulation: Clostridium algidixylanolyticum.</title>
        <authorList>
            <person name="Poppleton D.I."/>
            <person name="Gribaldo S."/>
        </authorList>
    </citation>
    <scope>NUCLEOTIDE SEQUENCE [LARGE SCALE GENOMIC DNA]</scope>
    <source>
        <strain evidence="10 11">SPL73</strain>
    </source>
</reference>
<evidence type="ECO:0000256" key="5">
    <source>
        <dbReference type="ARBA" id="ARBA00024867"/>
    </source>
</evidence>
<evidence type="ECO:0000313" key="11">
    <source>
        <dbReference type="Proteomes" id="UP000284277"/>
    </source>
</evidence>
<dbReference type="AlphaFoldDB" id="A0A419T303"/>
<dbReference type="GO" id="GO:0000156">
    <property type="term" value="F:phosphorelay response regulator activity"/>
    <property type="evidence" value="ECO:0007669"/>
    <property type="project" value="InterPro"/>
</dbReference>
<evidence type="ECO:0000259" key="9">
    <source>
        <dbReference type="PROSITE" id="PS50930"/>
    </source>
</evidence>
<accession>A0A419T303</accession>
<comment type="caution">
    <text evidence="7">Lacks conserved residue(s) required for the propagation of feature annotation.</text>
</comment>
<comment type="caution">
    <text evidence="10">The sequence shown here is derived from an EMBL/GenBank/DDBJ whole genome shotgun (WGS) entry which is preliminary data.</text>
</comment>
<dbReference type="InterPro" id="IPR007492">
    <property type="entry name" value="LytTR_DNA-bd_dom"/>
</dbReference>
<evidence type="ECO:0000259" key="8">
    <source>
        <dbReference type="PROSITE" id="PS50110"/>
    </source>
</evidence>
<evidence type="ECO:0000256" key="6">
    <source>
        <dbReference type="ARBA" id="ARBA00037164"/>
    </source>
</evidence>
<dbReference type="SMART" id="SM00448">
    <property type="entry name" value="REC"/>
    <property type="match status" value="1"/>
</dbReference>
<dbReference type="PROSITE" id="PS50930">
    <property type="entry name" value="HTH_LYTTR"/>
    <property type="match status" value="1"/>
</dbReference>
<keyword evidence="4" id="KW-0010">Activator</keyword>
<evidence type="ECO:0000256" key="7">
    <source>
        <dbReference type="PROSITE-ProRule" id="PRU00169"/>
    </source>
</evidence>
<dbReference type="GO" id="GO:0003677">
    <property type="term" value="F:DNA binding"/>
    <property type="evidence" value="ECO:0007669"/>
    <property type="project" value="InterPro"/>
</dbReference>
<gene>
    <name evidence="10" type="ORF">BET01_18785</name>
</gene>
<keyword evidence="11" id="KW-1185">Reference proteome</keyword>
<dbReference type="SMART" id="SM00850">
    <property type="entry name" value="LytTR"/>
    <property type="match status" value="1"/>
</dbReference>
<dbReference type="PROSITE" id="PS50110">
    <property type="entry name" value="RESPONSE_REGULATORY"/>
    <property type="match status" value="1"/>
</dbReference>
<dbReference type="InterPro" id="IPR011006">
    <property type="entry name" value="CheY-like_superfamily"/>
</dbReference>
<comment type="function">
    <text evidence="6">Required for high-level post-exponential phase expression of a series of secreted proteins.</text>
</comment>
<dbReference type="InterPro" id="IPR001789">
    <property type="entry name" value="Sig_transdc_resp-reg_receiver"/>
</dbReference>
<evidence type="ECO:0000313" key="10">
    <source>
        <dbReference type="EMBL" id="RKD31819.1"/>
    </source>
</evidence>
<evidence type="ECO:0000256" key="4">
    <source>
        <dbReference type="ARBA" id="ARBA00023159"/>
    </source>
</evidence>
<sequence length="242" mass="28867">MLNIAICDNDPVICTQLEENIMVFQDSTRRQFEVDVFYSGEELYKYIVNEKFYHLIFLGIEFDTINGIEIGRGIREERNDNVTQIVYVSVNERYAMRLFDIRPLNFLVKPLRNEKIEMVLKTAIMLIDNENPCFEFKTGRIYIRVPFNEIIYLESNKKKVKIFGIDGVYEFYGKLTDVIKRLPCQAFLQIHKSYIINYTYILSYQYENIEMSNKKVLPISQHNRKDVGNWIIGQKKEDHYDY</sequence>
<dbReference type="Proteomes" id="UP000284277">
    <property type="component" value="Unassembled WGS sequence"/>
</dbReference>
<dbReference type="OrthoDB" id="9802383at2"/>
<comment type="function">
    <text evidence="5">May play the central regulatory role in sporulation. It may be an element of the effector pathway responsible for the activation of sporulation genes in response to nutritional stress. Spo0A may act in concert with spo0H (a sigma factor) to control the expression of some genes that are critical to the sporulation process.</text>
</comment>
<protein>
    <recommendedName>
        <fullName evidence="1">Stage 0 sporulation protein A homolog</fullName>
    </recommendedName>
</protein>
<dbReference type="PANTHER" id="PTHR37299">
    <property type="entry name" value="TRANSCRIPTIONAL REGULATOR-RELATED"/>
    <property type="match status" value="1"/>
</dbReference>
<name>A0A419T303_9FIRM</name>
<feature type="domain" description="HTH LytTR-type" evidence="9">
    <location>
        <begin position="134"/>
        <end position="234"/>
    </location>
</feature>
<dbReference type="SUPFAM" id="SSF52172">
    <property type="entry name" value="CheY-like"/>
    <property type="match status" value="1"/>
</dbReference>
<dbReference type="Gene3D" id="3.40.50.2300">
    <property type="match status" value="1"/>
</dbReference>
<evidence type="ECO:0000256" key="1">
    <source>
        <dbReference type="ARBA" id="ARBA00018672"/>
    </source>
</evidence>
<dbReference type="InterPro" id="IPR046947">
    <property type="entry name" value="LytR-like"/>
</dbReference>
<keyword evidence="2" id="KW-0963">Cytoplasm</keyword>
<organism evidence="10 11">
    <name type="scientific">Lacrimispora algidixylanolytica</name>
    <dbReference type="NCBI Taxonomy" id="94868"/>
    <lineage>
        <taxon>Bacteria</taxon>
        <taxon>Bacillati</taxon>
        <taxon>Bacillota</taxon>
        <taxon>Clostridia</taxon>
        <taxon>Lachnospirales</taxon>
        <taxon>Lachnospiraceae</taxon>
        <taxon>Lacrimispora</taxon>
    </lineage>
</organism>
<dbReference type="Pfam" id="PF04397">
    <property type="entry name" value="LytTR"/>
    <property type="match status" value="1"/>
</dbReference>
<dbReference type="RefSeq" id="WP_158585031.1">
    <property type="nucleotide sequence ID" value="NZ_MCIA01000015.1"/>
</dbReference>
<feature type="domain" description="Response regulatory" evidence="8">
    <location>
        <begin position="3"/>
        <end position="124"/>
    </location>
</feature>
<proteinExistence type="predicted"/>
<dbReference type="Gene3D" id="2.40.50.1020">
    <property type="entry name" value="LytTr DNA-binding domain"/>
    <property type="match status" value="1"/>
</dbReference>
<dbReference type="PANTHER" id="PTHR37299:SF3">
    <property type="entry name" value="STAGE 0 SPORULATION PROTEIN A HOMOLOG"/>
    <property type="match status" value="1"/>
</dbReference>
<dbReference type="EMBL" id="MCIA01000015">
    <property type="protein sequence ID" value="RKD31819.1"/>
    <property type="molecule type" value="Genomic_DNA"/>
</dbReference>
<evidence type="ECO:0000256" key="3">
    <source>
        <dbReference type="ARBA" id="ARBA00023012"/>
    </source>
</evidence>
<keyword evidence="3" id="KW-0902">Two-component regulatory system</keyword>
<evidence type="ECO:0000256" key="2">
    <source>
        <dbReference type="ARBA" id="ARBA00022490"/>
    </source>
</evidence>